<dbReference type="InterPro" id="IPR016181">
    <property type="entry name" value="Acyl_CoA_acyltransferase"/>
</dbReference>
<comment type="caution">
    <text evidence="2">The sequence shown here is derived from an EMBL/GenBank/DDBJ whole genome shotgun (WGS) entry which is preliminary data.</text>
</comment>
<dbReference type="InterPro" id="IPR052742">
    <property type="entry name" value="Mito_N-acetyltransferase"/>
</dbReference>
<dbReference type="GO" id="GO:0016747">
    <property type="term" value="F:acyltransferase activity, transferring groups other than amino-acyl groups"/>
    <property type="evidence" value="ECO:0007669"/>
    <property type="project" value="InterPro"/>
</dbReference>
<keyword evidence="2" id="KW-0808">Transferase</keyword>
<reference evidence="2 3" key="1">
    <citation type="submission" date="2016-03" db="EMBL/GenBank/DDBJ databases">
        <title>Draft genome sequence of Gluconobacter cerinus strain CECT 9110.</title>
        <authorList>
            <person name="Sainz F."/>
            <person name="Mas A."/>
            <person name="Torija M.J."/>
        </authorList>
    </citation>
    <scope>NUCLEOTIDE SEQUENCE [LARGE SCALE GENOMIC DNA]</scope>
    <source>
        <strain evidence="2 3">CECT 9110</strain>
    </source>
</reference>
<dbReference type="InterPro" id="IPR000182">
    <property type="entry name" value="GNAT_dom"/>
</dbReference>
<organism evidence="2 3">
    <name type="scientific">Gluconobacter cerinus</name>
    <dbReference type="NCBI Taxonomy" id="38307"/>
    <lineage>
        <taxon>Bacteria</taxon>
        <taxon>Pseudomonadati</taxon>
        <taxon>Pseudomonadota</taxon>
        <taxon>Alphaproteobacteria</taxon>
        <taxon>Acetobacterales</taxon>
        <taxon>Acetobacteraceae</taxon>
        <taxon>Gluconobacter</taxon>
    </lineage>
</organism>
<dbReference type="PROSITE" id="PS51186">
    <property type="entry name" value="GNAT"/>
    <property type="match status" value="1"/>
</dbReference>
<proteinExistence type="predicted"/>
<dbReference type="PANTHER" id="PTHR43138">
    <property type="entry name" value="ACETYLTRANSFERASE, GNAT FAMILY"/>
    <property type="match status" value="1"/>
</dbReference>
<dbReference type="EMBL" id="LUTU01000001">
    <property type="protein sequence ID" value="OAJ69250.1"/>
    <property type="molecule type" value="Genomic_DNA"/>
</dbReference>
<dbReference type="RefSeq" id="WP_064272905.1">
    <property type="nucleotide sequence ID" value="NZ_LUTU01000001.1"/>
</dbReference>
<protein>
    <submittedName>
        <fullName evidence="2">Acetyltransferase</fullName>
    </submittedName>
</protein>
<dbReference type="AlphaFoldDB" id="A0A1B6VPV4"/>
<dbReference type="OrthoDB" id="9788300at2"/>
<gene>
    <name evidence="2" type="ORF">A0123_00057</name>
</gene>
<dbReference type="SUPFAM" id="SSF55729">
    <property type="entry name" value="Acyl-CoA N-acyltransferases (Nat)"/>
    <property type="match status" value="1"/>
</dbReference>
<feature type="domain" description="N-acetyltransferase" evidence="1">
    <location>
        <begin position="6"/>
        <end position="164"/>
    </location>
</feature>
<sequence>MVETILTIRPAQSLDREGIWRLLAPVLKAGETYALPRTWGRRQALAYWMAVEHRVYVAETKTGQIVGTFYMQDNQKGGGQHVANAGFVAAPGYGAGVQMGAYALKEAQALGYRAMQFNFVVSTNLRAIALWKHLGFRVVGTLPGAFNHPEQGYVDALVMWKELLPVTSQPSVQPAA</sequence>
<evidence type="ECO:0000313" key="2">
    <source>
        <dbReference type="EMBL" id="OAJ69250.1"/>
    </source>
</evidence>
<dbReference type="PANTHER" id="PTHR43138:SF1">
    <property type="entry name" value="N-ACETYLTRANSFERASE ACA1"/>
    <property type="match status" value="1"/>
</dbReference>
<accession>A0A1B6VPV4</accession>
<dbReference type="Pfam" id="PF00583">
    <property type="entry name" value="Acetyltransf_1"/>
    <property type="match status" value="1"/>
</dbReference>
<name>A0A1B6VPV4_9PROT</name>
<evidence type="ECO:0000259" key="1">
    <source>
        <dbReference type="PROSITE" id="PS51186"/>
    </source>
</evidence>
<dbReference type="Gene3D" id="3.40.630.30">
    <property type="match status" value="1"/>
</dbReference>
<evidence type="ECO:0000313" key="3">
    <source>
        <dbReference type="Proteomes" id="UP000077786"/>
    </source>
</evidence>
<dbReference type="Proteomes" id="UP000077786">
    <property type="component" value="Unassembled WGS sequence"/>
</dbReference>